<comment type="subcellular location">
    <subcellularLocation>
        <location evidence="8">Endoplasmic reticulum membrane</location>
        <topology evidence="8">Multi-pass membrane protein</topology>
    </subcellularLocation>
    <subcellularLocation>
        <location evidence="8">Golgi apparatus membrane</location>
        <topology evidence="8">Multi-pass membrane protein</topology>
    </subcellularLocation>
</comment>
<gene>
    <name evidence="10" type="ORF">TRIADDRAFT_57183</name>
</gene>
<name>B3S0V5_TRIAD</name>
<evidence type="ECO:0000256" key="6">
    <source>
        <dbReference type="ARBA" id="ARBA00023034"/>
    </source>
</evidence>
<dbReference type="RefSeq" id="XP_002113238.1">
    <property type="nucleotide sequence ID" value="XM_002113202.1"/>
</dbReference>
<dbReference type="HOGENOM" id="CLU_022975_3_0_1"/>
<dbReference type="AlphaFoldDB" id="B3S0V5"/>
<keyword evidence="3 8" id="KW-0256">Endoplasmic reticulum</keyword>
<comment type="similarity">
    <text evidence="1 8">Belongs to the peptidase A22A family.</text>
</comment>
<dbReference type="GO" id="GO:0070765">
    <property type="term" value="C:gamma-secretase complex"/>
    <property type="evidence" value="ECO:0000318"/>
    <property type="project" value="GO_Central"/>
</dbReference>
<evidence type="ECO:0000256" key="8">
    <source>
        <dbReference type="RuleBase" id="RU361148"/>
    </source>
</evidence>
<dbReference type="GO" id="GO:0016485">
    <property type="term" value="P:protein processing"/>
    <property type="evidence" value="ECO:0000318"/>
    <property type="project" value="GO_Central"/>
</dbReference>
<feature type="transmembrane region" description="Helical" evidence="8">
    <location>
        <begin position="47"/>
        <end position="67"/>
    </location>
</feature>
<organism evidence="10 11">
    <name type="scientific">Trichoplax adhaerens</name>
    <name type="common">Trichoplax reptans</name>
    <dbReference type="NCBI Taxonomy" id="10228"/>
    <lineage>
        <taxon>Eukaryota</taxon>
        <taxon>Metazoa</taxon>
        <taxon>Placozoa</taxon>
        <taxon>Uniplacotomia</taxon>
        <taxon>Trichoplacea</taxon>
        <taxon>Trichoplacidae</taxon>
        <taxon>Trichoplax</taxon>
    </lineage>
</organism>
<keyword evidence="7 8" id="KW-0472">Membrane</keyword>
<keyword evidence="6 8" id="KW-0333">Golgi apparatus</keyword>
<dbReference type="GO" id="GO:0000139">
    <property type="term" value="C:Golgi membrane"/>
    <property type="evidence" value="ECO:0007669"/>
    <property type="project" value="UniProtKB-SubCell"/>
</dbReference>
<feature type="transmembrane region" description="Helical" evidence="8">
    <location>
        <begin position="20"/>
        <end position="41"/>
    </location>
</feature>
<evidence type="ECO:0000256" key="1">
    <source>
        <dbReference type="ARBA" id="ARBA00008604"/>
    </source>
</evidence>
<dbReference type="GO" id="GO:0005789">
    <property type="term" value="C:endoplasmic reticulum membrane"/>
    <property type="evidence" value="ECO:0007669"/>
    <property type="project" value="UniProtKB-SubCell"/>
</dbReference>
<evidence type="ECO:0000256" key="5">
    <source>
        <dbReference type="ARBA" id="ARBA00022989"/>
    </source>
</evidence>
<feature type="compositionally biased region" description="Acidic residues" evidence="9">
    <location>
        <begin position="220"/>
        <end position="236"/>
    </location>
</feature>
<keyword evidence="8" id="KW-0378">Hydrolase</keyword>
<dbReference type="PhylomeDB" id="B3S0V5"/>
<keyword evidence="2 8" id="KW-0812">Transmembrane</keyword>
<dbReference type="OrthoDB" id="20287at2759"/>
<evidence type="ECO:0000313" key="10">
    <source>
        <dbReference type="EMBL" id="EDV23712.1"/>
    </source>
</evidence>
<dbReference type="FunFam" id="1.10.472.100:FF:000001">
    <property type="entry name" value="Presenilin"/>
    <property type="match status" value="1"/>
</dbReference>
<comment type="domain">
    <text evidence="8">The PAL motif is required for normal active site conformation.</text>
</comment>
<dbReference type="GO" id="GO:0034205">
    <property type="term" value="P:amyloid-beta formation"/>
    <property type="evidence" value="ECO:0000318"/>
    <property type="project" value="GO_Central"/>
</dbReference>
<dbReference type="InParanoid" id="B3S0V5"/>
<comment type="function">
    <text evidence="8">Probable subunit of the gamma-secretase complex, an endoprotease complex that catalyzes the intramembrane cleavage of integral membrane proteins such as Notch receptors.</text>
</comment>
<proteinExistence type="inferred from homology"/>
<evidence type="ECO:0000313" key="11">
    <source>
        <dbReference type="Proteomes" id="UP000009022"/>
    </source>
</evidence>
<dbReference type="STRING" id="10228.B3S0V5"/>
<protein>
    <recommendedName>
        <fullName evidence="8">Presenilin</fullName>
        <ecNumber evidence="8">3.4.23.-</ecNumber>
    </recommendedName>
</protein>
<dbReference type="GO" id="GO:0004175">
    <property type="term" value="F:endopeptidase activity"/>
    <property type="evidence" value="ECO:0000318"/>
    <property type="project" value="GO_Central"/>
</dbReference>
<dbReference type="Gene3D" id="1.10.472.100">
    <property type="entry name" value="Presenilin"/>
    <property type="match status" value="1"/>
</dbReference>
<feature type="transmembrane region" description="Helical" evidence="8">
    <location>
        <begin position="292"/>
        <end position="312"/>
    </location>
</feature>
<dbReference type="SMART" id="SM00730">
    <property type="entry name" value="PSN"/>
    <property type="match status" value="1"/>
</dbReference>
<evidence type="ECO:0000256" key="7">
    <source>
        <dbReference type="ARBA" id="ARBA00023136"/>
    </source>
</evidence>
<evidence type="ECO:0000256" key="9">
    <source>
        <dbReference type="SAM" id="MobiDB-lite"/>
    </source>
</evidence>
<dbReference type="FunCoup" id="B3S0V5">
    <property type="interactions" value="2077"/>
</dbReference>
<evidence type="ECO:0000256" key="3">
    <source>
        <dbReference type="ARBA" id="ARBA00022824"/>
    </source>
</evidence>
<evidence type="ECO:0000256" key="4">
    <source>
        <dbReference type="ARBA" id="ARBA00022976"/>
    </source>
</evidence>
<dbReference type="EC" id="3.4.23.-" evidence="8"/>
<accession>B3S0V5</accession>
<dbReference type="GO" id="GO:0042500">
    <property type="term" value="F:aspartic endopeptidase activity, intramembrane cleaving"/>
    <property type="evidence" value="ECO:0007669"/>
    <property type="project" value="InterPro"/>
</dbReference>
<reference evidence="10 11" key="1">
    <citation type="journal article" date="2008" name="Nature">
        <title>The Trichoplax genome and the nature of placozoans.</title>
        <authorList>
            <person name="Srivastava M."/>
            <person name="Begovic E."/>
            <person name="Chapman J."/>
            <person name="Putnam N.H."/>
            <person name="Hellsten U."/>
            <person name="Kawashima T."/>
            <person name="Kuo A."/>
            <person name="Mitros T."/>
            <person name="Salamov A."/>
            <person name="Carpenter M.L."/>
            <person name="Signorovitch A.Y."/>
            <person name="Moreno M.A."/>
            <person name="Kamm K."/>
            <person name="Grimwood J."/>
            <person name="Schmutz J."/>
            <person name="Shapiro H."/>
            <person name="Grigoriev I.V."/>
            <person name="Buss L.W."/>
            <person name="Schierwater B."/>
            <person name="Dellaporta S.L."/>
            <person name="Rokhsar D.S."/>
        </authorList>
    </citation>
    <scope>NUCLEOTIDE SEQUENCE [LARGE SCALE GENOMIC DNA]</scope>
    <source>
        <strain evidence="10 11">Grell-BS-1999</strain>
    </source>
</reference>
<dbReference type="Proteomes" id="UP000009022">
    <property type="component" value="Unassembled WGS sequence"/>
</dbReference>
<dbReference type="GO" id="GO:0007219">
    <property type="term" value="P:Notch signaling pathway"/>
    <property type="evidence" value="ECO:0000318"/>
    <property type="project" value="GO_Central"/>
</dbReference>
<keyword evidence="5 8" id="KW-1133">Transmembrane helix</keyword>
<dbReference type="EMBL" id="DS985246">
    <property type="protein sequence ID" value="EDV23712.1"/>
    <property type="molecule type" value="Genomic_DNA"/>
</dbReference>
<dbReference type="InterPro" id="IPR001108">
    <property type="entry name" value="Peptidase_A22A"/>
</dbReference>
<dbReference type="OMA" id="MYYQDID"/>
<dbReference type="PRINTS" id="PR01072">
    <property type="entry name" value="PRESENILIN"/>
</dbReference>
<sequence>MTVLVVLLYKYRCYKIIHGWLLITSVLLLFFFNFIFFLNILEVYNVSLDWISAGLVMWNFGLIGLLAVHWKGPLMLQQIYLIIISALLALTFIKYLPDWTTWFVLGAISLWDLVAVLCPFGPLRILVETAQERNEPIFPSLIYSSTVAWIVNMATEDETETNDSQNNQSNSNTSRGNRNRRNIQIAAPEAEPENADDVDIEFSTSQPNRHSENRLRGINDDDSEEREATEDEEDDQSGVKLGLGDFIFYSILVGKAASNRDWNTTIACFVAILIGLCMTLLLLAIFKRALPALPISIAFGLIFNFATSGLIAPFSDSLQSNQVYI</sequence>
<dbReference type="CTD" id="6754809"/>
<dbReference type="PANTHER" id="PTHR10202:SF13">
    <property type="entry name" value="PRESENILIN HOMOLOG"/>
    <property type="match status" value="1"/>
</dbReference>
<dbReference type="GO" id="GO:0006509">
    <property type="term" value="P:membrane protein ectodomain proteolysis"/>
    <property type="evidence" value="ECO:0000318"/>
    <property type="project" value="GO_Central"/>
</dbReference>
<feature type="compositionally biased region" description="Low complexity" evidence="9">
    <location>
        <begin position="162"/>
        <end position="176"/>
    </location>
</feature>
<dbReference type="Pfam" id="PF01080">
    <property type="entry name" value="Presenilin"/>
    <property type="match status" value="1"/>
</dbReference>
<keyword evidence="4 8" id="KW-0914">Notch signaling pathway</keyword>
<dbReference type="InterPro" id="IPR042524">
    <property type="entry name" value="Presenilin_C"/>
</dbReference>
<keyword evidence="8" id="KW-0645">Protease</keyword>
<feature type="compositionally biased region" description="Basic and acidic residues" evidence="9">
    <location>
        <begin position="209"/>
        <end position="219"/>
    </location>
</feature>
<feature type="transmembrane region" description="Helical" evidence="8">
    <location>
        <begin position="79"/>
        <end position="96"/>
    </location>
</feature>
<feature type="region of interest" description="Disordered" evidence="9">
    <location>
        <begin position="203"/>
        <end position="237"/>
    </location>
</feature>
<dbReference type="eggNOG" id="KOG2736">
    <property type="taxonomic scope" value="Eukaryota"/>
</dbReference>
<keyword evidence="11" id="KW-1185">Reference proteome</keyword>
<dbReference type="InterPro" id="IPR006639">
    <property type="entry name" value="Preselin/SPP"/>
</dbReference>
<dbReference type="GO" id="GO:0055074">
    <property type="term" value="P:calcium ion homeostasis"/>
    <property type="evidence" value="ECO:0000318"/>
    <property type="project" value="GO_Central"/>
</dbReference>
<feature type="region of interest" description="Disordered" evidence="9">
    <location>
        <begin position="157"/>
        <end position="181"/>
    </location>
</feature>
<evidence type="ECO:0000256" key="2">
    <source>
        <dbReference type="ARBA" id="ARBA00022692"/>
    </source>
</evidence>
<dbReference type="KEGG" id="tad:TRIADDRAFT_57183"/>
<comment type="subunit">
    <text evidence="8">Homodimer.</text>
</comment>
<feature type="transmembrane region" description="Helical" evidence="8">
    <location>
        <begin position="265"/>
        <end position="286"/>
    </location>
</feature>
<feature type="transmembrane region" description="Helical" evidence="8">
    <location>
        <begin position="102"/>
        <end position="123"/>
    </location>
</feature>
<dbReference type="GeneID" id="6754809"/>
<dbReference type="PANTHER" id="PTHR10202">
    <property type="entry name" value="PRESENILIN"/>
    <property type="match status" value="1"/>
</dbReference>